<feature type="compositionally biased region" description="Basic and acidic residues" evidence="5">
    <location>
        <begin position="36"/>
        <end position="46"/>
    </location>
</feature>
<dbReference type="PANTHER" id="PTHR43289:SF34">
    <property type="entry name" value="SERINE_THREONINE-PROTEIN KINASE YBDM-RELATED"/>
    <property type="match status" value="1"/>
</dbReference>
<evidence type="ECO:0000256" key="2">
    <source>
        <dbReference type="ARBA" id="ARBA00022741"/>
    </source>
</evidence>
<keyword evidence="4" id="KW-0067">ATP-binding</keyword>
<dbReference type="CDD" id="cd14014">
    <property type="entry name" value="STKc_PknB_like"/>
    <property type="match status" value="1"/>
</dbReference>
<keyword evidence="9" id="KW-1185">Reference proteome</keyword>
<organism evidence="8 9">
    <name type="scientific">Actinomadura miaoliensis</name>
    <dbReference type="NCBI Taxonomy" id="430685"/>
    <lineage>
        <taxon>Bacteria</taxon>
        <taxon>Bacillati</taxon>
        <taxon>Actinomycetota</taxon>
        <taxon>Actinomycetes</taxon>
        <taxon>Streptosporangiales</taxon>
        <taxon>Thermomonosporaceae</taxon>
        <taxon>Actinomadura</taxon>
    </lineage>
</organism>
<feature type="domain" description="Protein kinase" evidence="7">
    <location>
        <begin position="67"/>
        <end position="322"/>
    </location>
</feature>
<feature type="compositionally biased region" description="Pro residues" evidence="5">
    <location>
        <begin position="355"/>
        <end position="419"/>
    </location>
</feature>
<evidence type="ECO:0000256" key="3">
    <source>
        <dbReference type="ARBA" id="ARBA00022777"/>
    </source>
</evidence>
<evidence type="ECO:0000256" key="6">
    <source>
        <dbReference type="SAM" id="Phobius"/>
    </source>
</evidence>
<feature type="region of interest" description="Disordered" evidence="5">
    <location>
        <begin position="503"/>
        <end position="524"/>
    </location>
</feature>
<keyword evidence="6" id="KW-1133">Transmembrane helix</keyword>
<keyword evidence="1" id="KW-0808">Transferase</keyword>
<feature type="region of interest" description="Disordered" evidence="5">
    <location>
        <begin position="352"/>
        <end position="419"/>
    </location>
</feature>
<comment type="caution">
    <text evidence="8">The sequence shown here is derived from an EMBL/GenBank/DDBJ whole genome shotgun (WGS) entry which is preliminary data.</text>
</comment>
<dbReference type="PANTHER" id="PTHR43289">
    <property type="entry name" value="MITOGEN-ACTIVATED PROTEIN KINASE KINASE KINASE 20-RELATED"/>
    <property type="match status" value="1"/>
</dbReference>
<dbReference type="SUPFAM" id="SSF56112">
    <property type="entry name" value="Protein kinase-like (PK-like)"/>
    <property type="match status" value="1"/>
</dbReference>
<keyword evidence="3" id="KW-0418">Kinase</keyword>
<feature type="transmembrane region" description="Helical" evidence="6">
    <location>
        <begin position="532"/>
        <end position="555"/>
    </location>
</feature>
<accession>A0ABP7VF07</accession>
<evidence type="ECO:0000256" key="5">
    <source>
        <dbReference type="SAM" id="MobiDB-lite"/>
    </source>
</evidence>
<feature type="compositionally biased region" description="Gly residues" evidence="5">
    <location>
        <begin position="16"/>
        <end position="26"/>
    </location>
</feature>
<dbReference type="Proteomes" id="UP001500683">
    <property type="component" value="Unassembled WGS sequence"/>
</dbReference>
<dbReference type="Gene3D" id="3.30.200.20">
    <property type="entry name" value="Phosphorylase Kinase, domain 1"/>
    <property type="match status" value="1"/>
</dbReference>
<dbReference type="Pfam" id="PF00069">
    <property type="entry name" value="Pkinase"/>
    <property type="match status" value="1"/>
</dbReference>
<evidence type="ECO:0000313" key="8">
    <source>
        <dbReference type="EMBL" id="GAA4065791.1"/>
    </source>
</evidence>
<keyword evidence="6" id="KW-0812">Transmembrane</keyword>
<dbReference type="InterPro" id="IPR011009">
    <property type="entry name" value="Kinase-like_dom_sf"/>
</dbReference>
<gene>
    <name evidence="8" type="ORF">GCM10022214_19990</name>
</gene>
<dbReference type="EMBL" id="BAAAZG010000009">
    <property type="protein sequence ID" value="GAA4065791.1"/>
    <property type="molecule type" value="Genomic_DNA"/>
</dbReference>
<reference evidence="9" key="1">
    <citation type="journal article" date="2019" name="Int. J. Syst. Evol. Microbiol.">
        <title>The Global Catalogue of Microorganisms (GCM) 10K type strain sequencing project: providing services to taxonomists for standard genome sequencing and annotation.</title>
        <authorList>
            <consortium name="The Broad Institute Genomics Platform"/>
            <consortium name="The Broad Institute Genome Sequencing Center for Infectious Disease"/>
            <person name="Wu L."/>
            <person name="Ma J."/>
        </authorList>
    </citation>
    <scope>NUCLEOTIDE SEQUENCE [LARGE SCALE GENOMIC DNA]</scope>
    <source>
        <strain evidence="9">JCM 16702</strain>
    </source>
</reference>
<dbReference type="Gene3D" id="1.10.510.10">
    <property type="entry name" value="Transferase(Phosphotransferase) domain 1"/>
    <property type="match status" value="1"/>
</dbReference>
<keyword evidence="2" id="KW-0547">Nucleotide-binding</keyword>
<evidence type="ECO:0000259" key="7">
    <source>
        <dbReference type="PROSITE" id="PS50011"/>
    </source>
</evidence>
<name>A0ABP7VF07_9ACTN</name>
<sequence>MTVVDTRRYGSRHGGRGGADRGGAPDGGRSRRRGACRGEARRDDTEVRKMAEALPLQPGDPRRIGGHEIIGRLGVGEQGTVFLGRDAAGRSVAVKLLHLRLSGEPAARSRFTGALAPARRVTGPCTAAILDADVEGDRPFVVGEFVDGPSLQQLVEEEGPRAGAVMERLAAGIMIAVAAAHRAGAAHHDLKPRNVLLGRDGPMVTDLGVTRALEAVCATPTGRVSDDPAYKAPEQLSGIGIGPAADVFAWAVTLLFAASGASPFGEGSPSEVMQRVVYDDPDLSALPGSLRDVVADALAKDPESRPAATEILDRLLGESGTLTSRMPPSLVSEARELLRAPLPSVVTSPEVLPLQLPPPTEAPAAVQPPPPAAVPPPPPAAVPPPPPAAVPPPPPAAVQPPPPAAVQPPPPAAVQPPPPVAPEAVPAGFGAVGGAAVHVPVRDDFGGDATQALPPLAAIPAPSSVEDTATDMTAPTPHLIPGLGPQDDDQHDAKHNPTAILRLEPEPERPSLASRLPRLPGGRSLPRPSNHVLGVALSLVIGVLVGIAIIALVLWPQFRGDSAEDPQRADPAARAADDRPVTAIPPAFAGAWRGTAINASRGAQFPIEVNFEAGATSARAFYPRERCSGTLTLTQGTNRTLRMALTIAKPCTSGNVQITRQQDGTLQYVWTSPSGKATYHARLARG</sequence>
<feature type="compositionally biased region" description="Low complexity" evidence="5">
    <location>
        <begin position="514"/>
        <end position="524"/>
    </location>
</feature>
<proteinExistence type="predicted"/>
<evidence type="ECO:0000256" key="4">
    <source>
        <dbReference type="ARBA" id="ARBA00022840"/>
    </source>
</evidence>
<evidence type="ECO:0000256" key="1">
    <source>
        <dbReference type="ARBA" id="ARBA00022679"/>
    </source>
</evidence>
<evidence type="ECO:0000313" key="9">
    <source>
        <dbReference type="Proteomes" id="UP001500683"/>
    </source>
</evidence>
<keyword evidence="6" id="KW-0472">Membrane</keyword>
<dbReference type="SMART" id="SM00220">
    <property type="entry name" value="S_TKc"/>
    <property type="match status" value="1"/>
</dbReference>
<feature type="region of interest" description="Disordered" evidence="5">
    <location>
        <begin position="1"/>
        <end position="46"/>
    </location>
</feature>
<protein>
    <recommendedName>
        <fullName evidence="7">Protein kinase domain-containing protein</fullName>
    </recommendedName>
</protein>
<dbReference type="PROSITE" id="PS50011">
    <property type="entry name" value="PROTEIN_KINASE_DOM"/>
    <property type="match status" value="1"/>
</dbReference>
<dbReference type="InterPro" id="IPR000719">
    <property type="entry name" value="Prot_kinase_dom"/>
</dbReference>